<dbReference type="GO" id="GO:0005829">
    <property type="term" value="C:cytosol"/>
    <property type="evidence" value="ECO:0007669"/>
    <property type="project" value="TreeGrafter"/>
</dbReference>
<gene>
    <name evidence="9" type="ordered locus">Hbal_1386</name>
</gene>
<dbReference type="SMART" id="SM00411">
    <property type="entry name" value="BHL"/>
    <property type="match status" value="1"/>
</dbReference>
<dbReference type="GO" id="GO:0006355">
    <property type="term" value="P:regulation of DNA-templated transcription"/>
    <property type="evidence" value="ECO:0007669"/>
    <property type="project" value="InterPro"/>
</dbReference>
<dbReference type="AlphaFoldDB" id="C6XIY2"/>
<dbReference type="EMBL" id="CP001678">
    <property type="protein sequence ID" value="ACT59077.1"/>
    <property type="molecule type" value="Genomic_DNA"/>
</dbReference>
<keyword evidence="5 9" id="KW-0238">DNA-binding</keyword>
<evidence type="ECO:0000256" key="8">
    <source>
        <dbReference type="RuleBase" id="RU003939"/>
    </source>
</evidence>
<dbReference type="PANTHER" id="PTHR33175">
    <property type="entry name" value="DNA-BINDING PROTEIN HU"/>
    <property type="match status" value="1"/>
</dbReference>
<dbReference type="OrthoDB" id="9797747at2"/>
<evidence type="ECO:0000313" key="9">
    <source>
        <dbReference type="EMBL" id="ACT59077.1"/>
    </source>
</evidence>
<sequence length="103" mass="11646">MTEKTITRADIVDKLVSEVGLTRQDSSDYLERVLEMVCEELVADNSVKLARFGNFVVRRKNARVGRNPKTGKEAPITARRVVTFKPSPLMRRRVEAALASKEK</sequence>
<dbReference type="eggNOG" id="COG0776">
    <property type="taxonomic scope" value="Bacteria"/>
</dbReference>
<dbReference type="Gene3D" id="4.10.520.10">
    <property type="entry name" value="IHF-like DNA-binding proteins"/>
    <property type="match status" value="1"/>
</dbReference>
<dbReference type="GO" id="GO:0009893">
    <property type="term" value="P:positive regulation of metabolic process"/>
    <property type="evidence" value="ECO:0007669"/>
    <property type="project" value="UniProtKB-ARBA"/>
</dbReference>
<dbReference type="SUPFAM" id="SSF47729">
    <property type="entry name" value="IHF-like DNA-binding proteins"/>
    <property type="match status" value="1"/>
</dbReference>
<dbReference type="GO" id="GO:0006417">
    <property type="term" value="P:regulation of translation"/>
    <property type="evidence" value="ECO:0007669"/>
    <property type="project" value="UniProtKB-KW"/>
</dbReference>
<evidence type="ECO:0000256" key="1">
    <source>
        <dbReference type="ARBA" id="ARBA00010529"/>
    </source>
</evidence>
<accession>C6XIY2</accession>
<keyword evidence="4" id="KW-0805">Transcription regulation</keyword>
<organism evidence="9 10">
    <name type="scientific">Hirschia baltica (strain ATCC 49814 / DSM 5838 / IFAM 1418)</name>
    <dbReference type="NCBI Taxonomy" id="582402"/>
    <lineage>
        <taxon>Bacteria</taxon>
        <taxon>Pseudomonadati</taxon>
        <taxon>Pseudomonadota</taxon>
        <taxon>Alphaproteobacteria</taxon>
        <taxon>Hyphomonadales</taxon>
        <taxon>Hyphomonadaceae</taxon>
        <taxon>Hirschia</taxon>
    </lineage>
</organism>
<evidence type="ECO:0000256" key="5">
    <source>
        <dbReference type="ARBA" id="ARBA00023125"/>
    </source>
</evidence>
<proteinExistence type="inferred from homology"/>
<comment type="similarity">
    <text evidence="1 8">Belongs to the bacterial histone-like protein family.</text>
</comment>
<dbReference type="InterPro" id="IPR005684">
    <property type="entry name" value="IHF_alpha"/>
</dbReference>
<dbReference type="Pfam" id="PF00216">
    <property type="entry name" value="Bac_DNA_binding"/>
    <property type="match status" value="1"/>
</dbReference>
<dbReference type="PRINTS" id="PR01727">
    <property type="entry name" value="DNABINDINGHU"/>
</dbReference>
<evidence type="ECO:0000256" key="7">
    <source>
        <dbReference type="ARBA" id="ARBA00023172"/>
    </source>
</evidence>
<evidence type="ECO:0000256" key="2">
    <source>
        <dbReference type="ARBA" id="ARBA00018329"/>
    </source>
</evidence>
<dbReference type="InterPro" id="IPR000119">
    <property type="entry name" value="Hist_DNA-bd"/>
</dbReference>
<keyword evidence="3" id="KW-0810">Translation regulation</keyword>
<dbReference type="GO" id="GO:0003677">
    <property type="term" value="F:DNA binding"/>
    <property type="evidence" value="ECO:0007669"/>
    <property type="project" value="UniProtKB-KW"/>
</dbReference>
<evidence type="ECO:0000256" key="3">
    <source>
        <dbReference type="ARBA" id="ARBA00022845"/>
    </source>
</evidence>
<evidence type="ECO:0000313" key="10">
    <source>
        <dbReference type="Proteomes" id="UP000002745"/>
    </source>
</evidence>
<dbReference type="GO" id="GO:0006310">
    <property type="term" value="P:DNA recombination"/>
    <property type="evidence" value="ECO:0007669"/>
    <property type="project" value="UniProtKB-KW"/>
</dbReference>
<dbReference type="GO" id="GO:0030527">
    <property type="term" value="F:structural constituent of chromatin"/>
    <property type="evidence" value="ECO:0007669"/>
    <property type="project" value="InterPro"/>
</dbReference>
<reference evidence="10" key="1">
    <citation type="journal article" date="2011" name="J. Bacteriol.">
        <title>Genome sequences of eight morphologically diverse alphaproteobacteria.</title>
        <authorList>
            <consortium name="US DOE Joint Genome Institute"/>
            <person name="Brown P.J."/>
            <person name="Kysela D.T."/>
            <person name="Buechlein A."/>
            <person name="Hemmerich C."/>
            <person name="Brun Y.V."/>
        </authorList>
    </citation>
    <scope>NUCLEOTIDE SEQUENCE [LARGE SCALE GENOMIC DNA]</scope>
    <source>
        <strain evidence="10">ATCC 49814 / DSM 5838 / IFAM 1418</strain>
    </source>
</reference>
<protein>
    <recommendedName>
        <fullName evidence="2">Integration host factor subunit alpha</fullName>
    </recommendedName>
</protein>
<dbReference type="InterPro" id="IPR010992">
    <property type="entry name" value="IHF-like_DNA-bd_dom_sf"/>
</dbReference>
<dbReference type="PANTHER" id="PTHR33175:SF2">
    <property type="entry name" value="INTEGRATION HOST FACTOR SUBUNIT ALPHA"/>
    <property type="match status" value="1"/>
</dbReference>
<dbReference type="STRING" id="582402.Hbal_1386"/>
<name>C6XIY2_HIRBI</name>
<keyword evidence="6" id="KW-0804">Transcription</keyword>
<dbReference type="RefSeq" id="WP_015827227.1">
    <property type="nucleotide sequence ID" value="NC_012982.1"/>
</dbReference>
<evidence type="ECO:0000256" key="6">
    <source>
        <dbReference type="ARBA" id="ARBA00023163"/>
    </source>
</evidence>
<dbReference type="Proteomes" id="UP000002745">
    <property type="component" value="Chromosome"/>
</dbReference>
<keyword evidence="7" id="KW-0233">DNA recombination</keyword>
<evidence type="ECO:0000256" key="4">
    <source>
        <dbReference type="ARBA" id="ARBA00023015"/>
    </source>
</evidence>
<dbReference type="KEGG" id="hba:Hbal_1386"/>
<dbReference type="NCBIfam" id="NF001401">
    <property type="entry name" value="PRK00285.1"/>
    <property type="match status" value="1"/>
</dbReference>
<dbReference type="CDD" id="cd13835">
    <property type="entry name" value="IHF_A"/>
    <property type="match status" value="1"/>
</dbReference>
<dbReference type="HOGENOM" id="CLU_105066_1_3_5"/>
<keyword evidence="10" id="KW-1185">Reference proteome</keyword>